<feature type="domain" description="Calcineurin-like phosphoesterase" evidence="1">
    <location>
        <begin position="7"/>
        <end position="186"/>
    </location>
</feature>
<evidence type="ECO:0000313" key="2">
    <source>
        <dbReference type="EMBL" id="MDF4025646.1"/>
    </source>
</evidence>
<dbReference type="SUPFAM" id="SSF56300">
    <property type="entry name" value="Metallo-dependent phosphatases"/>
    <property type="match status" value="1"/>
</dbReference>
<dbReference type="InterPro" id="IPR051918">
    <property type="entry name" value="STPP_CPPED1"/>
</dbReference>
<dbReference type="Gene3D" id="3.60.21.10">
    <property type="match status" value="1"/>
</dbReference>
<comment type="caution">
    <text evidence="2">The sequence shown here is derived from an EMBL/GenBank/DDBJ whole genome shotgun (WGS) entry which is preliminary data.</text>
</comment>
<evidence type="ECO:0000313" key="3">
    <source>
        <dbReference type="Proteomes" id="UP001528850"/>
    </source>
</evidence>
<evidence type="ECO:0000259" key="1">
    <source>
        <dbReference type="Pfam" id="PF00149"/>
    </source>
</evidence>
<dbReference type="PANTHER" id="PTHR43143:SF1">
    <property type="entry name" value="SERINE_THREONINE-PROTEIN PHOSPHATASE CPPED1"/>
    <property type="match status" value="1"/>
</dbReference>
<organism evidence="2 3">
    <name type="scientific">Luteibacter sahnii</name>
    <dbReference type="NCBI Taxonomy" id="3021977"/>
    <lineage>
        <taxon>Bacteria</taxon>
        <taxon>Pseudomonadati</taxon>
        <taxon>Pseudomonadota</taxon>
        <taxon>Gammaproteobacteria</taxon>
        <taxon>Lysobacterales</taxon>
        <taxon>Rhodanobacteraceae</taxon>
        <taxon>Luteibacter</taxon>
    </lineage>
</organism>
<dbReference type="InterPro" id="IPR004843">
    <property type="entry name" value="Calcineurin-like_PHP"/>
</dbReference>
<reference evidence="2 3" key="1">
    <citation type="journal article" date="2024" name="Curr. Microbiol.">
        <title>Luteibacter sahnii sp. nov., A Novel Yellow-Colored Xanthomonadin Pigment Producing Probiotic Bacterium from Healthy Rice Seed Microbiome.</title>
        <authorList>
            <person name="Jaiswal G."/>
            <person name="Rana R."/>
            <person name="Nayak P.K."/>
            <person name="Chouhan R."/>
            <person name="Gandhi S.G."/>
            <person name="Patel H.K."/>
            <person name="Patil P.B."/>
        </authorList>
    </citation>
    <scope>NUCLEOTIDE SEQUENCE [LARGE SCALE GENOMIC DNA]</scope>
    <source>
        <strain evidence="2 3">PPL201</strain>
    </source>
</reference>
<proteinExistence type="predicted"/>
<accession>A0ABT6BBZ9</accession>
<dbReference type="InterPro" id="IPR029052">
    <property type="entry name" value="Metallo-depent_PP-like"/>
</dbReference>
<dbReference type="EMBL" id="JARJJS010000002">
    <property type="protein sequence ID" value="MDF4025646.1"/>
    <property type="molecule type" value="Genomic_DNA"/>
</dbReference>
<dbReference type="PANTHER" id="PTHR43143">
    <property type="entry name" value="METALLOPHOSPHOESTERASE, CALCINEURIN SUPERFAMILY"/>
    <property type="match status" value="1"/>
</dbReference>
<protein>
    <submittedName>
        <fullName evidence="2">Metallophosphoesterase</fullName>
    </submittedName>
</protein>
<name>A0ABT6BBZ9_9GAMM</name>
<keyword evidence="3" id="KW-1185">Reference proteome</keyword>
<gene>
    <name evidence="2" type="ORF">P3W24_11785</name>
</gene>
<sequence>MSMLTWIHIGDLHASDEDDYVSVGHLETIVEAVNQAPEGAVDFVYLPGDNANHATQEQYRRLRPLLDRLNVPFHAIPGDHDFETKSLDTFYTELGMDHLPMAVDVKGYRCLFLDVVSAGTGGPDFRLGDTQWGWLQHELHRSQAAEQPAVVFMHAYPGDLKQGGEAIAHAFADANVAFVDTGHTHYNELLNDGWVIYGATRSTGQIEEDDGRPGYTVMHVDDGVVSWRFRRLGDDRPFVTITQPADHRLVTGRTRHEPLKDGRMTIRAKVLGDDVTAVTASVGGGDAVAMHPVPGEPAVWACAVSVDAQARPLEVVVTATDRQGAVGDDAIRVATHPAEARTGRHGLGTDVHAIEAWPRHGLLGSQLGPNKNGRHW</sequence>
<dbReference type="Proteomes" id="UP001528850">
    <property type="component" value="Unassembled WGS sequence"/>
</dbReference>
<dbReference type="Pfam" id="PF00149">
    <property type="entry name" value="Metallophos"/>
    <property type="match status" value="1"/>
</dbReference>